<organism evidence="2 3">
    <name type="scientific">Thioclava kandeliae</name>
    <dbReference type="NCBI Taxonomy" id="3070818"/>
    <lineage>
        <taxon>Bacteria</taxon>
        <taxon>Pseudomonadati</taxon>
        <taxon>Pseudomonadota</taxon>
        <taxon>Alphaproteobacteria</taxon>
        <taxon>Rhodobacterales</taxon>
        <taxon>Paracoccaceae</taxon>
        <taxon>Thioclava</taxon>
    </lineage>
</organism>
<dbReference type="EMBL" id="JAYWLC010000018">
    <property type="protein sequence ID" value="MER5173445.1"/>
    <property type="molecule type" value="Genomic_DNA"/>
</dbReference>
<evidence type="ECO:0000256" key="1">
    <source>
        <dbReference type="SAM" id="MobiDB-lite"/>
    </source>
</evidence>
<gene>
    <name evidence="2" type="ORF">VSX56_16895</name>
</gene>
<proteinExistence type="predicted"/>
<feature type="compositionally biased region" description="Basic and acidic residues" evidence="1">
    <location>
        <begin position="1"/>
        <end position="24"/>
    </location>
</feature>
<comment type="caution">
    <text evidence="2">The sequence shown here is derived from an EMBL/GenBank/DDBJ whole genome shotgun (WGS) entry which is preliminary data.</text>
</comment>
<feature type="compositionally biased region" description="Basic residues" evidence="1">
    <location>
        <begin position="31"/>
        <end position="40"/>
    </location>
</feature>
<name>A0ABV1SKN2_9RHOB</name>
<dbReference type="Proteomes" id="UP001438953">
    <property type="component" value="Unassembled WGS sequence"/>
</dbReference>
<sequence length="69" mass="7682">MAHDPKNPQNGSKDHRSAREDRLRAALRANLQRRKAQARGRKADPIETQTDGAGSHDAPPLDEQNEKDS</sequence>
<evidence type="ECO:0000313" key="3">
    <source>
        <dbReference type="Proteomes" id="UP001438953"/>
    </source>
</evidence>
<evidence type="ECO:0008006" key="4">
    <source>
        <dbReference type="Google" id="ProtNLM"/>
    </source>
</evidence>
<accession>A0ABV1SKN2</accession>
<reference evidence="2 3" key="1">
    <citation type="submission" date="2024-06" db="EMBL/GenBank/DDBJ databases">
        <title>Thioclava kandeliae sp. nov. from a rhizosphere soil sample of Kandelia candel in a mangrove.</title>
        <authorList>
            <person name="Mu T."/>
        </authorList>
    </citation>
    <scope>NUCLEOTIDE SEQUENCE [LARGE SCALE GENOMIC DNA]</scope>
    <source>
        <strain evidence="2 3">CPCC 100088</strain>
    </source>
</reference>
<dbReference type="RefSeq" id="WP_339113346.1">
    <property type="nucleotide sequence ID" value="NZ_JAYWLC010000018.1"/>
</dbReference>
<evidence type="ECO:0000313" key="2">
    <source>
        <dbReference type="EMBL" id="MER5173445.1"/>
    </source>
</evidence>
<keyword evidence="3" id="KW-1185">Reference proteome</keyword>
<protein>
    <recommendedName>
        <fullName evidence="4">DUF4169 family protein</fullName>
    </recommendedName>
</protein>
<feature type="region of interest" description="Disordered" evidence="1">
    <location>
        <begin position="1"/>
        <end position="69"/>
    </location>
</feature>